<dbReference type="GeneID" id="5719960"/>
<dbReference type="Gramene" id="PNW80029">
    <property type="protein sequence ID" value="PNW80029"/>
    <property type="gene ID" value="CHLRE_08g374926v5"/>
</dbReference>
<dbReference type="GO" id="GO:0000338">
    <property type="term" value="P:protein deneddylation"/>
    <property type="evidence" value="ECO:0007669"/>
    <property type="project" value="InterPro"/>
</dbReference>
<dbReference type="KEGG" id="cre:CHLRE_08g374926v5"/>
<dbReference type="GO" id="GO:0008180">
    <property type="term" value="C:COP9 signalosome"/>
    <property type="evidence" value="ECO:0007669"/>
    <property type="project" value="InterPro"/>
</dbReference>
<dbReference type="InterPro" id="IPR033205">
    <property type="entry name" value="COP9_CSN8"/>
</dbReference>
<evidence type="ECO:0000256" key="1">
    <source>
        <dbReference type="ARBA" id="ARBA00022490"/>
    </source>
</evidence>
<keyword evidence="1" id="KW-0963">Cytoplasm</keyword>
<dbReference type="PANTHER" id="PTHR13339">
    <property type="entry name" value="COP9 SIGNALOSOME COMPLEX SUBUNIT 8"/>
    <property type="match status" value="1"/>
</dbReference>
<accession>A0A2K3DHM6</accession>
<feature type="region of interest" description="Disordered" evidence="2">
    <location>
        <begin position="666"/>
        <end position="685"/>
    </location>
</feature>
<evidence type="ECO:0000313" key="3">
    <source>
        <dbReference type="EMBL" id="PNW80029.1"/>
    </source>
</evidence>
<dbReference type="PANTHER" id="PTHR13339:SF0">
    <property type="entry name" value="COP9 SIGNALOSOME COMPLEX SUBUNIT 8"/>
    <property type="match status" value="1"/>
</dbReference>
<proteinExistence type="predicted"/>
<dbReference type="Proteomes" id="UP000006906">
    <property type="component" value="Chromosome 8"/>
</dbReference>
<evidence type="ECO:0000256" key="2">
    <source>
        <dbReference type="SAM" id="MobiDB-lite"/>
    </source>
</evidence>
<dbReference type="RefSeq" id="XP_042922150.1">
    <property type="nucleotide sequence ID" value="XM_043065149.1"/>
</dbReference>
<reference evidence="3 4" key="1">
    <citation type="journal article" date="2007" name="Science">
        <title>The Chlamydomonas genome reveals the evolution of key animal and plant functions.</title>
        <authorList>
            <person name="Merchant S.S."/>
            <person name="Prochnik S.E."/>
            <person name="Vallon O."/>
            <person name="Harris E.H."/>
            <person name="Karpowicz S.J."/>
            <person name="Witman G.B."/>
            <person name="Terry A."/>
            <person name="Salamov A."/>
            <person name="Fritz-Laylin L.K."/>
            <person name="Marechal-Drouard L."/>
            <person name="Marshall W.F."/>
            <person name="Qu L.H."/>
            <person name="Nelson D.R."/>
            <person name="Sanderfoot A.A."/>
            <person name="Spalding M.H."/>
            <person name="Kapitonov V.V."/>
            <person name="Ren Q."/>
            <person name="Ferris P."/>
            <person name="Lindquist E."/>
            <person name="Shapiro H."/>
            <person name="Lucas S.M."/>
            <person name="Grimwood J."/>
            <person name="Schmutz J."/>
            <person name="Cardol P."/>
            <person name="Cerutti H."/>
            <person name="Chanfreau G."/>
            <person name="Chen C.L."/>
            <person name="Cognat V."/>
            <person name="Croft M.T."/>
            <person name="Dent R."/>
            <person name="Dutcher S."/>
            <person name="Fernandez E."/>
            <person name="Fukuzawa H."/>
            <person name="Gonzalez-Ballester D."/>
            <person name="Gonzalez-Halphen D."/>
            <person name="Hallmann A."/>
            <person name="Hanikenne M."/>
            <person name="Hippler M."/>
            <person name="Inwood W."/>
            <person name="Jabbari K."/>
            <person name="Kalanon M."/>
            <person name="Kuras R."/>
            <person name="Lefebvre P.A."/>
            <person name="Lemaire S.D."/>
            <person name="Lobanov A.V."/>
            <person name="Lohr M."/>
            <person name="Manuell A."/>
            <person name="Meier I."/>
            <person name="Mets L."/>
            <person name="Mittag M."/>
            <person name="Mittelmeier T."/>
            <person name="Moroney J.V."/>
            <person name="Moseley J."/>
            <person name="Napoli C."/>
            <person name="Nedelcu A.M."/>
            <person name="Niyogi K."/>
            <person name="Novoselov S.V."/>
            <person name="Paulsen I.T."/>
            <person name="Pazour G."/>
            <person name="Purton S."/>
            <person name="Ral J.P."/>
            <person name="Riano-Pachon D.M."/>
            <person name="Riekhof W."/>
            <person name="Rymarquis L."/>
            <person name="Schroda M."/>
            <person name="Stern D."/>
            <person name="Umen J."/>
            <person name="Willows R."/>
            <person name="Wilson N."/>
            <person name="Zimmer S.L."/>
            <person name="Allmer J."/>
            <person name="Balk J."/>
            <person name="Bisova K."/>
            <person name="Chen C.J."/>
            <person name="Elias M."/>
            <person name="Gendler K."/>
            <person name="Hauser C."/>
            <person name="Lamb M.R."/>
            <person name="Ledford H."/>
            <person name="Long J.C."/>
            <person name="Minagawa J."/>
            <person name="Page M.D."/>
            <person name="Pan J."/>
            <person name="Pootakham W."/>
            <person name="Roje S."/>
            <person name="Rose A."/>
            <person name="Stahlberg E."/>
            <person name="Terauchi A.M."/>
            <person name="Yang P."/>
            <person name="Ball S."/>
            <person name="Bowler C."/>
            <person name="Dieckmann C.L."/>
            <person name="Gladyshev V.N."/>
            <person name="Green P."/>
            <person name="Jorgensen R."/>
            <person name="Mayfield S."/>
            <person name="Mueller-Roeber B."/>
            <person name="Rajamani S."/>
            <person name="Sayre R.T."/>
            <person name="Brokstein P."/>
            <person name="Dubchak I."/>
            <person name="Goodstein D."/>
            <person name="Hornick L."/>
            <person name="Huang Y.W."/>
            <person name="Jhaveri J."/>
            <person name="Luo Y."/>
            <person name="Martinez D."/>
            <person name="Ngau W.C."/>
            <person name="Otillar B."/>
            <person name="Poliakov A."/>
            <person name="Porter A."/>
            <person name="Szajkowski L."/>
            <person name="Werner G."/>
            <person name="Zhou K."/>
            <person name="Grigoriev I.V."/>
            <person name="Rokhsar D.S."/>
            <person name="Grossman A.R."/>
        </authorList>
    </citation>
    <scope>NUCLEOTIDE SEQUENCE [LARGE SCALE GENOMIC DNA]</scope>
    <source>
        <strain evidence="4">CC-503</strain>
    </source>
</reference>
<dbReference type="GO" id="GO:0010387">
    <property type="term" value="P:COP9 signalosome assembly"/>
    <property type="evidence" value="ECO:0007669"/>
    <property type="project" value="InterPro"/>
</dbReference>
<organism evidence="3 4">
    <name type="scientific">Chlamydomonas reinhardtii</name>
    <name type="common">Chlamydomonas smithii</name>
    <dbReference type="NCBI Taxonomy" id="3055"/>
    <lineage>
        <taxon>Eukaryota</taxon>
        <taxon>Viridiplantae</taxon>
        <taxon>Chlorophyta</taxon>
        <taxon>core chlorophytes</taxon>
        <taxon>Chlorophyceae</taxon>
        <taxon>CS clade</taxon>
        <taxon>Chlamydomonadales</taxon>
        <taxon>Chlamydomonadaceae</taxon>
        <taxon>Chlamydomonas</taxon>
    </lineage>
</organism>
<gene>
    <name evidence="3" type="ORF">CHLRE_08g374926v5</name>
</gene>
<keyword evidence="4" id="KW-1185">Reference proteome</keyword>
<dbReference type="OrthoDB" id="560304at2759"/>
<sequence>MSPNLFTTWRPGQQSLLARFGRCTRLSLELLANGDELSDEDEGEENQQPQPLLAALCFSGLEPAAAAGITHLRLTSSELQLRALAGHAIAVAGWLRNVRELELNSAIPYEDGPADNRAVYIALRAALPRLEALVLPSVGFLPGLEAFAGSGLTALRVTDNWSNAESLRMQHVRSLQQLTQISRLDISDLSGSISIECDVGQAAEAAALPGCEDDQATMAGLCKADVEQLHSLRRLLIAPPPGLALLKLGSLTVDRSLPRQPDAGNSWASGTVFKFEGGGGLVSVEVHDVHGADSLNYLAAALLPGLLLAPPGQRRLPLLRLVNLNDTAGRLREHLQPQRPLARLLALPERVELRMLGFQDDWHTDPDATAATVRAVTWSFGWPGALYLHGPHNLDFGLRFGTDCDTRRGSSGSGCDRHGAGGGVAAQLSAEAASALGDAVLHSAADRLWQGAAADGGPALVAAAAQGAVGGRRAGARKGAAAGTGAAAVAGEAPSCWHGVEAVLLLRGPLVTQQLSAGVGGAAGLKSWLDGLLLETKKGKQLRAARGARARADAAGSVAAVPAATAPGGSSGCACSVASAAGFALVQCDAPWRLVAALTAAGALVPGRLEASALLSWPFQCAWGVYIKETLESPSWYTGVLAAGADGAGAGPGAGGDTLAAAGGSVGMSGAQQQGTGEGKLEPAGDQVKLDDEELIAQLHRLVLMSGQALSKVLWAGDN</sequence>
<dbReference type="EMBL" id="CM008969">
    <property type="protein sequence ID" value="PNW80029.1"/>
    <property type="molecule type" value="Genomic_DNA"/>
</dbReference>
<evidence type="ECO:0000313" key="4">
    <source>
        <dbReference type="Proteomes" id="UP000006906"/>
    </source>
</evidence>
<protein>
    <submittedName>
        <fullName evidence="3">Uncharacterized protein</fullName>
    </submittedName>
</protein>
<feature type="compositionally biased region" description="Low complexity" evidence="2">
    <location>
        <begin position="666"/>
        <end position="675"/>
    </location>
</feature>
<name>A0A2K3DHM6_CHLRE</name>
<dbReference type="InParanoid" id="A0A2K3DHM6"/>
<dbReference type="AlphaFoldDB" id="A0A2K3DHM6"/>